<evidence type="ECO:0008006" key="3">
    <source>
        <dbReference type="Google" id="ProtNLM"/>
    </source>
</evidence>
<evidence type="ECO:0000313" key="1">
    <source>
        <dbReference type="EMBL" id="PSJ45957.1"/>
    </source>
</evidence>
<gene>
    <name evidence="1" type="ORF">C7I36_04365</name>
</gene>
<keyword evidence="2" id="KW-1185">Reference proteome</keyword>
<dbReference type="Proteomes" id="UP000242181">
    <property type="component" value="Unassembled WGS sequence"/>
</dbReference>
<protein>
    <recommendedName>
        <fullName evidence="3">Thr operon leader peptide</fullName>
    </recommendedName>
</protein>
<organism evidence="1 2">
    <name type="scientific">Zobellella taiwanensis</name>
    <dbReference type="NCBI Taxonomy" id="347535"/>
    <lineage>
        <taxon>Bacteria</taxon>
        <taxon>Pseudomonadati</taxon>
        <taxon>Pseudomonadota</taxon>
        <taxon>Gammaproteobacteria</taxon>
        <taxon>Aeromonadales</taxon>
        <taxon>Aeromonadaceae</taxon>
        <taxon>Zobellella</taxon>
    </lineage>
</organism>
<dbReference type="EMBL" id="PXYH01000004">
    <property type="protein sequence ID" value="PSJ45957.1"/>
    <property type="molecule type" value="Genomic_DNA"/>
</dbReference>
<accession>A0A2P7R6Y8</accession>
<sequence>MFVMLFHASRTITTIIITGTTTGGTGAG</sequence>
<dbReference type="AlphaFoldDB" id="A0A2P7R6Y8"/>
<evidence type="ECO:0000313" key="2">
    <source>
        <dbReference type="Proteomes" id="UP000242181"/>
    </source>
</evidence>
<reference evidence="1 2" key="1">
    <citation type="submission" date="2018-03" db="EMBL/GenBank/DDBJ databases">
        <title>The draft genome of Zobellella taiwanensis JCM 13381.</title>
        <authorList>
            <person name="Liu L."/>
            <person name="Li L."/>
            <person name="Wang T."/>
            <person name="Zhang X."/>
            <person name="Liang L."/>
        </authorList>
    </citation>
    <scope>NUCLEOTIDE SEQUENCE [LARGE SCALE GENOMIC DNA]</scope>
    <source>
        <strain evidence="1 2">JCM 13381</strain>
    </source>
</reference>
<proteinExistence type="predicted"/>
<name>A0A2P7R6Y8_9GAMM</name>
<comment type="caution">
    <text evidence="1">The sequence shown here is derived from an EMBL/GenBank/DDBJ whole genome shotgun (WGS) entry which is preliminary data.</text>
</comment>